<dbReference type="EMBL" id="DF973281">
    <property type="protein sequence ID" value="GAU23910.1"/>
    <property type="molecule type" value="Genomic_DNA"/>
</dbReference>
<keyword evidence="3" id="KW-1185">Reference proteome</keyword>
<sequence>MPPKVVKRGAAAKKAKLSSKTAIQNQQQEPEPVKNHDDIPVADVETNNLAQEIVPNGLDVVEIAVLAVRDATLWIVA</sequence>
<accession>A0A2Z6MKC3</accession>
<dbReference type="Proteomes" id="UP000242715">
    <property type="component" value="Unassembled WGS sequence"/>
</dbReference>
<evidence type="ECO:0000256" key="1">
    <source>
        <dbReference type="SAM" id="MobiDB-lite"/>
    </source>
</evidence>
<evidence type="ECO:0000313" key="2">
    <source>
        <dbReference type="EMBL" id="GAU23910.1"/>
    </source>
</evidence>
<gene>
    <name evidence="2" type="ORF">TSUD_180990</name>
</gene>
<name>A0A2Z6MKC3_TRISU</name>
<protein>
    <submittedName>
        <fullName evidence="2">Uncharacterized protein</fullName>
    </submittedName>
</protein>
<feature type="region of interest" description="Disordered" evidence="1">
    <location>
        <begin position="1"/>
        <end position="39"/>
    </location>
</feature>
<organism evidence="2 3">
    <name type="scientific">Trifolium subterraneum</name>
    <name type="common">Subterranean clover</name>
    <dbReference type="NCBI Taxonomy" id="3900"/>
    <lineage>
        <taxon>Eukaryota</taxon>
        <taxon>Viridiplantae</taxon>
        <taxon>Streptophyta</taxon>
        <taxon>Embryophyta</taxon>
        <taxon>Tracheophyta</taxon>
        <taxon>Spermatophyta</taxon>
        <taxon>Magnoliopsida</taxon>
        <taxon>eudicotyledons</taxon>
        <taxon>Gunneridae</taxon>
        <taxon>Pentapetalae</taxon>
        <taxon>rosids</taxon>
        <taxon>fabids</taxon>
        <taxon>Fabales</taxon>
        <taxon>Fabaceae</taxon>
        <taxon>Papilionoideae</taxon>
        <taxon>50 kb inversion clade</taxon>
        <taxon>NPAAA clade</taxon>
        <taxon>Hologalegina</taxon>
        <taxon>IRL clade</taxon>
        <taxon>Trifolieae</taxon>
        <taxon>Trifolium</taxon>
    </lineage>
</organism>
<feature type="compositionally biased region" description="Basic residues" evidence="1">
    <location>
        <begin position="1"/>
        <end position="17"/>
    </location>
</feature>
<proteinExistence type="predicted"/>
<dbReference type="AlphaFoldDB" id="A0A2Z6MKC3"/>
<reference evidence="3" key="1">
    <citation type="journal article" date="2017" name="Front. Plant Sci.">
        <title>Climate Clever Clovers: New Paradigm to Reduce the Environmental Footprint of Ruminants by Breeding Low Methanogenic Forages Utilizing Haplotype Variation.</title>
        <authorList>
            <person name="Kaur P."/>
            <person name="Appels R."/>
            <person name="Bayer P.E."/>
            <person name="Keeble-Gagnere G."/>
            <person name="Wang J."/>
            <person name="Hirakawa H."/>
            <person name="Shirasawa K."/>
            <person name="Vercoe P."/>
            <person name="Stefanova K."/>
            <person name="Durmic Z."/>
            <person name="Nichols P."/>
            <person name="Revell C."/>
            <person name="Isobe S.N."/>
            <person name="Edwards D."/>
            <person name="Erskine W."/>
        </authorList>
    </citation>
    <scope>NUCLEOTIDE SEQUENCE [LARGE SCALE GENOMIC DNA]</scope>
    <source>
        <strain evidence="3">cv. Daliak</strain>
    </source>
</reference>
<evidence type="ECO:0000313" key="3">
    <source>
        <dbReference type="Proteomes" id="UP000242715"/>
    </source>
</evidence>